<feature type="compositionally biased region" description="Polar residues" evidence="3">
    <location>
        <begin position="1"/>
        <end position="11"/>
    </location>
</feature>
<evidence type="ECO:0000256" key="2">
    <source>
        <dbReference type="RuleBase" id="RU363072"/>
    </source>
</evidence>
<dbReference type="AlphaFoldDB" id="A0A1D8UQY1"/>
<evidence type="ECO:0000256" key="3">
    <source>
        <dbReference type="SAM" id="MobiDB-lite"/>
    </source>
</evidence>
<dbReference type="InterPro" id="IPR052932">
    <property type="entry name" value="OprB_Porin"/>
</dbReference>
<gene>
    <name evidence="4" type="ORF">A0U89_01635</name>
</gene>
<dbReference type="STRING" id="153496.A0U89_01635"/>
<dbReference type="PANTHER" id="PTHR37944">
    <property type="entry name" value="PORIN B"/>
    <property type="match status" value="1"/>
</dbReference>
<evidence type="ECO:0000313" key="5">
    <source>
        <dbReference type="Proteomes" id="UP000179145"/>
    </source>
</evidence>
<evidence type="ECO:0000256" key="1">
    <source>
        <dbReference type="ARBA" id="ARBA00008769"/>
    </source>
</evidence>
<sequence>MPPKQHNQMGQNLRYLTPSKVPNLSTTDSLPYVKQPLQPEYTTEHAFDGAPFGDVRRYLSNKGVDLSLIYWGQVMANVTGGMHKKQDYASQETISTNFDMNKLLGWENTSIILRTDQRAGRSLGTDALGDSMFTPAQIYGGGGNVIQKLVYFYLQKTFLKERLRWIIGRYAVGPDYDFSLLGCTFSNVTICGQPRLTTQLAGYASSPGSAWGSNLKFRPTPDSYIAIGLYNSNSKKGGTAGTNWYQSDGLVTAAEFGWEPQLGEDRLMGHWKAGILYDTSGYNYNDVSLDRKHGELLNYIAFDQMLVRNGKFESTGVILMGGWGHSTESISPLAEQDYVGLIDYGQIKSRPLDGFGIYWWRYRYGKNFPAFYQPQNMSGRTLMATEQSGIELTYRIRVVQGVYFSPDYQYAWRPGGTGKIRNASIIGFDMRVWL</sequence>
<dbReference type="Proteomes" id="UP000179145">
    <property type="component" value="Chromosome"/>
</dbReference>
<name>A0A1D8UQY1_9PROT</name>
<dbReference type="Pfam" id="PF04966">
    <property type="entry name" value="OprB"/>
    <property type="match status" value="1"/>
</dbReference>
<organism evidence="4 5">
    <name type="scientific">Kozakia baliensis</name>
    <dbReference type="NCBI Taxonomy" id="153496"/>
    <lineage>
        <taxon>Bacteria</taxon>
        <taxon>Pseudomonadati</taxon>
        <taxon>Pseudomonadota</taxon>
        <taxon>Alphaproteobacteria</taxon>
        <taxon>Acetobacterales</taxon>
        <taxon>Acetobacteraceae</taxon>
        <taxon>Kozakia</taxon>
    </lineage>
</organism>
<dbReference type="GO" id="GO:0008643">
    <property type="term" value="P:carbohydrate transport"/>
    <property type="evidence" value="ECO:0007669"/>
    <property type="project" value="InterPro"/>
</dbReference>
<dbReference type="EMBL" id="CP014674">
    <property type="protein sequence ID" value="AOX16049.1"/>
    <property type="molecule type" value="Genomic_DNA"/>
</dbReference>
<protein>
    <submittedName>
        <fullName evidence="4">Uncharacterized protein</fullName>
    </submittedName>
</protein>
<reference evidence="4 5" key="1">
    <citation type="journal article" date="2016" name="Microb. Cell Fact.">
        <title>Dissection of exopolysaccharide biosynthesis in Kozakia baliensis.</title>
        <authorList>
            <person name="Brandt J.U."/>
            <person name="Jakob F."/>
            <person name="Behr J."/>
            <person name="Geissler A.J."/>
            <person name="Vogel R.F."/>
        </authorList>
    </citation>
    <scope>NUCLEOTIDE SEQUENCE [LARGE SCALE GENOMIC DNA]</scope>
    <source>
        <strain evidence="4 5">DSM 14400</strain>
    </source>
</reference>
<accession>A0A1D8UQY1</accession>
<dbReference type="Gene3D" id="2.40.160.180">
    <property type="entry name" value="Carbohydrate-selective porin OprB"/>
    <property type="match status" value="1"/>
</dbReference>
<dbReference type="InterPro" id="IPR038673">
    <property type="entry name" value="OprB_sf"/>
</dbReference>
<dbReference type="InterPro" id="IPR007049">
    <property type="entry name" value="Carb-sel_porin_OprB"/>
</dbReference>
<dbReference type="GO" id="GO:0016020">
    <property type="term" value="C:membrane"/>
    <property type="evidence" value="ECO:0007669"/>
    <property type="project" value="InterPro"/>
</dbReference>
<dbReference type="PANTHER" id="PTHR37944:SF1">
    <property type="entry name" value="PORIN B"/>
    <property type="match status" value="1"/>
</dbReference>
<keyword evidence="5" id="KW-1185">Reference proteome</keyword>
<evidence type="ECO:0000313" key="4">
    <source>
        <dbReference type="EMBL" id="AOX16049.1"/>
    </source>
</evidence>
<proteinExistence type="inferred from homology"/>
<comment type="similarity">
    <text evidence="1 2">Belongs to the OprB family.</text>
</comment>
<dbReference type="KEGG" id="kba:A0U89_01635"/>
<dbReference type="GO" id="GO:0015288">
    <property type="term" value="F:porin activity"/>
    <property type="evidence" value="ECO:0007669"/>
    <property type="project" value="InterPro"/>
</dbReference>
<feature type="region of interest" description="Disordered" evidence="3">
    <location>
        <begin position="1"/>
        <end position="20"/>
    </location>
</feature>